<accession>A0A7C4JMV2</accession>
<dbReference type="Pfam" id="PF24961">
    <property type="entry name" value="NfeD_membrane"/>
    <property type="match status" value="1"/>
</dbReference>
<feature type="domain" description="NfeD integral membrane" evidence="7">
    <location>
        <begin position="218"/>
        <end position="332"/>
    </location>
</feature>
<gene>
    <name evidence="9" type="ORF">ENU20_01260</name>
</gene>
<evidence type="ECO:0000256" key="3">
    <source>
        <dbReference type="ARBA" id="ARBA00022989"/>
    </source>
</evidence>
<keyword evidence="2 5" id="KW-0812">Transmembrane</keyword>
<comment type="caution">
    <text evidence="9">The sequence shown here is derived from an EMBL/GenBank/DDBJ whole genome shotgun (WGS) entry which is preliminary data.</text>
</comment>
<feature type="domain" description="NfeD-like C-terminal" evidence="6">
    <location>
        <begin position="350"/>
        <end position="407"/>
    </location>
</feature>
<dbReference type="Pfam" id="PF01957">
    <property type="entry name" value="NfeD"/>
    <property type="match status" value="1"/>
</dbReference>
<dbReference type="InterPro" id="IPR012340">
    <property type="entry name" value="NA-bd_OB-fold"/>
</dbReference>
<keyword evidence="4 5" id="KW-0472">Membrane</keyword>
<name>A0A7C4JMV2_STAMA</name>
<dbReference type="Gene3D" id="3.90.226.10">
    <property type="entry name" value="2-enoyl-CoA Hydratase, Chain A, domain 1"/>
    <property type="match status" value="1"/>
</dbReference>
<dbReference type="SUPFAM" id="SSF141322">
    <property type="entry name" value="NfeD domain-like"/>
    <property type="match status" value="1"/>
</dbReference>
<dbReference type="Pfam" id="PF25145">
    <property type="entry name" value="NfeD1b_N"/>
    <property type="match status" value="1"/>
</dbReference>
<comment type="subcellular location">
    <subcellularLocation>
        <location evidence="1">Membrane</location>
        <topology evidence="1">Multi-pass membrane protein</topology>
    </subcellularLocation>
</comment>
<sequence length="410" mass="44626">MLNARYSILILTMILLLPSFNAFYYTSNDSPRNAVYITFDVSIDGGAVSYIDRVSSKYRGRVAVIEFRSYGGFLSAADKIISLLEENNITCIAWIPRDGYAVSAAAYIALYCSRIYIAPGGVIGGIKPEPYNQKVVEYVKARLRSFLSGRNITNLSSVIDELVDEAKHYSSREASDIGLATEVSNIDDILEKENIVLTSREKLNLWDRLVSVLSYPLISSLMLLVGVILILIEIYTTGFQGYGIAGALLIVLALYSMYLIPLEILHLSLILAGAVLLGVEVATPGFGAFGIAGLALTALGIALVTISLPQSTPSVVYPIAGVLVATAGFFLIIGFSAAKTTRMKKKNYKEQLEGAVGIAKTDINETYPGVAYVLNEDWTAYSLKGRIPAGSRVRVVRVEGLKIYVERVEE</sequence>
<feature type="transmembrane region" description="Helical" evidence="5">
    <location>
        <begin position="212"/>
        <end position="232"/>
    </location>
</feature>
<dbReference type="SUPFAM" id="SSF52096">
    <property type="entry name" value="ClpP/crotonase"/>
    <property type="match status" value="1"/>
</dbReference>
<evidence type="ECO:0000256" key="4">
    <source>
        <dbReference type="ARBA" id="ARBA00023136"/>
    </source>
</evidence>
<dbReference type="Gene3D" id="2.40.50.140">
    <property type="entry name" value="Nucleic acid-binding proteins"/>
    <property type="match status" value="1"/>
</dbReference>
<dbReference type="EMBL" id="DTBP01000011">
    <property type="protein sequence ID" value="HGQ73695.1"/>
    <property type="molecule type" value="Genomic_DNA"/>
</dbReference>
<dbReference type="InterPro" id="IPR056739">
    <property type="entry name" value="NfeD_membrane"/>
</dbReference>
<evidence type="ECO:0000259" key="7">
    <source>
        <dbReference type="Pfam" id="PF24961"/>
    </source>
</evidence>
<dbReference type="InterPro" id="IPR029045">
    <property type="entry name" value="ClpP/crotonase-like_dom_sf"/>
</dbReference>
<reference evidence="9" key="1">
    <citation type="journal article" date="2020" name="mSystems">
        <title>Genome- and Community-Level Interaction Insights into Carbon Utilization and Element Cycling Functions of Hydrothermarchaeota in Hydrothermal Sediment.</title>
        <authorList>
            <person name="Zhou Z."/>
            <person name="Liu Y."/>
            <person name="Xu W."/>
            <person name="Pan J."/>
            <person name="Luo Z.H."/>
            <person name="Li M."/>
        </authorList>
    </citation>
    <scope>NUCLEOTIDE SEQUENCE [LARGE SCALE GENOMIC DNA]</scope>
    <source>
        <strain evidence="9">SpSt-648</strain>
    </source>
</reference>
<evidence type="ECO:0000256" key="2">
    <source>
        <dbReference type="ARBA" id="ARBA00022692"/>
    </source>
</evidence>
<feature type="transmembrane region" description="Helical" evidence="5">
    <location>
        <begin position="239"/>
        <end position="258"/>
    </location>
</feature>
<dbReference type="InterPro" id="IPR056738">
    <property type="entry name" value="NfeD1b_N"/>
</dbReference>
<evidence type="ECO:0000259" key="8">
    <source>
        <dbReference type="Pfam" id="PF25145"/>
    </source>
</evidence>
<dbReference type="InterPro" id="IPR002810">
    <property type="entry name" value="NfeD-like_C"/>
</dbReference>
<feature type="transmembrane region" description="Helical" evidence="5">
    <location>
        <begin position="289"/>
        <end position="309"/>
    </location>
</feature>
<organism evidence="9">
    <name type="scientific">Staphylothermus marinus</name>
    <dbReference type="NCBI Taxonomy" id="2280"/>
    <lineage>
        <taxon>Archaea</taxon>
        <taxon>Thermoproteota</taxon>
        <taxon>Thermoprotei</taxon>
        <taxon>Desulfurococcales</taxon>
        <taxon>Desulfurococcaceae</taxon>
        <taxon>Staphylothermus</taxon>
    </lineage>
</organism>
<evidence type="ECO:0000256" key="1">
    <source>
        <dbReference type="ARBA" id="ARBA00004141"/>
    </source>
</evidence>
<proteinExistence type="predicted"/>
<evidence type="ECO:0000313" key="9">
    <source>
        <dbReference type="EMBL" id="HGQ73695.1"/>
    </source>
</evidence>
<protein>
    <submittedName>
        <fullName evidence="9">Uncharacterized protein</fullName>
    </submittedName>
</protein>
<feature type="domain" description="NfeD1b N-terminal" evidence="8">
    <location>
        <begin position="39"/>
        <end position="125"/>
    </location>
</feature>
<dbReference type="InterPro" id="IPR052165">
    <property type="entry name" value="Membrane_assoc_protease"/>
</dbReference>
<dbReference type="AlphaFoldDB" id="A0A7C4JMV2"/>
<dbReference type="PANTHER" id="PTHR33507:SF3">
    <property type="entry name" value="INNER MEMBRANE PROTEIN YBBJ"/>
    <property type="match status" value="1"/>
</dbReference>
<dbReference type="GO" id="GO:0005886">
    <property type="term" value="C:plasma membrane"/>
    <property type="evidence" value="ECO:0007669"/>
    <property type="project" value="TreeGrafter"/>
</dbReference>
<evidence type="ECO:0000256" key="5">
    <source>
        <dbReference type="SAM" id="Phobius"/>
    </source>
</evidence>
<evidence type="ECO:0000259" key="6">
    <source>
        <dbReference type="Pfam" id="PF01957"/>
    </source>
</evidence>
<dbReference type="PANTHER" id="PTHR33507">
    <property type="entry name" value="INNER MEMBRANE PROTEIN YBBJ"/>
    <property type="match status" value="1"/>
</dbReference>
<keyword evidence="3 5" id="KW-1133">Transmembrane helix</keyword>
<feature type="transmembrane region" description="Helical" evidence="5">
    <location>
        <begin position="315"/>
        <end position="338"/>
    </location>
</feature>